<dbReference type="PROSITE" id="PS51225">
    <property type="entry name" value="MARVEL"/>
    <property type="match status" value="1"/>
</dbReference>
<proteinExistence type="inferred from homology"/>
<feature type="transmembrane region" description="Helical" evidence="8">
    <location>
        <begin position="98"/>
        <end position="120"/>
    </location>
</feature>
<evidence type="ECO:0000256" key="8">
    <source>
        <dbReference type="SAM" id="Phobius"/>
    </source>
</evidence>
<evidence type="ECO:0000256" key="3">
    <source>
        <dbReference type="ARBA" id="ARBA00022692"/>
    </source>
</evidence>
<keyword evidence="11" id="KW-1185">Reference proteome</keyword>
<dbReference type="AlphaFoldDB" id="A0AAD9UHN2"/>
<comment type="subcellular location">
    <subcellularLocation>
        <location evidence="1">Membrane</location>
        <topology evidence="1">Multi-pass membrane protein</topology>
    </subcellularLocation>
</comment>
<evidence type="ECO:0000313" key="10">
    <source>
        <dbReference type="EMBL" id="KAK2189849.1"/>
    </source>
</evidence>
<keyword evidence="5 7" id="KW-0472">Membrane</keyword>
<keyword evidence="3 7" id="KW-0812">Transmembrane</keyword>
<feature type="transmembrane region" description="Helical" evidence="8">
    <location>
        <begin position="194"/>
        <end position="214"/>
    </location>
</feature>
<feature type="transmembrane region" description="Helical" evidence="8">
    <location>
        <begin position="21"/>
        <end position="41"/>
    </location>
</feature>
<organism evidence="10 11">
    <name type="scientific">Ridgeia piscesae</name>
    <name type="common">Tubeworm</name>
    <dbReference type="NCBI Taxonomy" id="27915"/>
    <lineage>
        <taxon>Eukaryota</taxon>
        <taxon>Metazoa</taxon>
        <taxon>Spiralia</taxon>
        <taxon>Lophotrochozoa</taxon>
        <taxon>Annelida</taxon>
        <taxon>Polychaeta</taxon>
        <taxon>Sedentaria</taxon>
        <taxon>Canalipalpata</taxon>
        <taxon>Sabellida</taxon>
        <taxon>Siboglinidae</taxon>
        <taxon>Ridgeia</taxon>
    </lineage>
</organism>
<comment type="caution">
    <text evidence="10">The sequence shown here is derived from an EMBL/GenBank/DDBJ whole genome shotgun (WGS) entry which is preliminary data.</text>
</comment>
<sequence length="242" mass="27226">MDKLAQAALTWNLDVLKEPRGFIKLLQFLLAIFAFATTTSVSTSSSFSFKCNSTADNRVIPISYPFKLSNVEIKLPLCGDEKKEPAHPCCDYNSSAEFYVFVGVIVFLYCIAAIILYVCFDDKYYRRIPGVRTADFVISCVFVVLWLIASSAWADGLRRMKIYSDPSELFDSRVPDCKELKCDTTQGNFATLNVSIMFGFLNLIVWGGNLWFLYKETHWFSEPELPLPGAHQSPSTPSADAI</sequence>
<dbReference type="EMBL" id="JAODUO010000095">
    <property type="protein sequence ID" value="KAK2189849.1"/>
    <property type="molecule type" value="Genomic_DNA"/>
</dbReference>
<dbReference type="Proteomes" id="UP001209878">
    <property type="component" value="Unassembled WGS sequence"/>
</dbReference>
<dbReference type="PRINTS" id="PR00220">
    <property type="entry name" value="SYNAPTOPHYSN"/>
</dbReference>
<keyword evidence="4 8" id="KW-1133">Transmembrane helix</keyword>
<dbReference type="Pfam" id="PF01284">
    <property type="entry name" value="MARVEL"/>
    <property type="match status" value="1"/>
</dbReference>
<dbReference type="PANTHER" id="PTHR10306:SF17">
    <property type="entry name" value="MARVEL DOMAIN-CONTAINING PROTEIN"/>
    <property type="match status" value="1"/>
</dbReference>
<comment type="similarity">
    <text evidence="2">Belongs to the synaptophysin/synaptobrevin family.</text>
</comment>
<evidence type="ECO:0000256" key="1">
    <source>
        <dbReference type="ARBA" id="ARBA00004141"/>
    </source>
</evidence>
<evidence type="ECO:0000256" key="6">
    <source>
        <dbReference type="ARBA" id="ARBA00023180"/>
    </source>
</evidence>
<name>A0AAD9UHN2_RIDPI</name>
<accession>A0AAD9UHN2</accession>
<evidence type="ECO:0000256" key="7">
    <source>
        <dbReference type="PROSITE-ProRule" id="PRU00581"/>
    </source>
</evidence>
<evidence type="ECO:0000256" key="4">
    <source>
        <dbReference type="ARBA" id="ARBA00022989"/>
    </source>
</evidence>
<reference evidence="10" key="1">
    <citation type="journal article" date="2023" name="Mol. Biol. Evol.">
        <title>Third-Generation Sequencing Reveals the Adaptive Role of the Epigenome in Three Deep-Sea Polychaetes.</title>
        <authorList>
            <person name="Perez M."/>
            <person name="Aroh O."/>
            <person name="Sun Y."/>
            <person name="Lan Y."/>
            <person name="Juniper S.K."/>
            <person name="Young C.R."/>
            <person name="Angers B."/>
            <person name="Qian P.Y."/>
        </authorList>
    </citation>
    <scope>NUCLEOTIDE SEQUENCE</scope>
    <source>
        <strain evidence="10">R07B-5</strain>
    </source>
</reference>
<evidence type="ECO:0000313" key="11">
    <source>
        <dbReference type="Proteomes" id="UP001209878"/>
    </source>
</evidence>
<dbReference type="InterPro" id="IPR008253">
    <property type="entry name" value="Marvel"/>
</dbReference>
<feature type="domain" description="MARVEL" evidence="9">
    <location>
        <begin position="15"/>
        <end position="218"/>
    </location>
</feature>
<dbReference type="GO" id="GO:0030672">
    <property type="term" value="C:synaptic vesicle membrane"/>
    <property type="evidence" value="ECO:0007669"/>
    <property type="project" value="TreeGrafter"/>
</dbReference>
<dbReference type="PANTHER" id="PTHR10306">
    <property type="entry name" value="SYNAPTOPHYSIN"/>
    <property type="match status" value="1"/>
</dbReference>
<feature type="transmembrane region" description="Helical" evidence="8">
    <location>
        <begin position="132"/>
        <end position="154"/>
    </location>
</feature>
<dbReference type="InterPro" id="IPR001285">
    <property type="entry name" value="Synaptophysin/porin"/>
</dbReference>
<gene>
    <name evidence="10" type="ORF">NP493_95g02006</name>
</gene>
<evidence type="ECO:0000256" key="2">
    <source>
        <dbReference type="ARBA" id="ARBA00006476"/>
    </source>
</evidence>
<evidence type="ECO:0000256" key="5">
    <source>
        <dbReference type="ARBA" id="ARBA00023136"/>
    </source>
</evidence>
<protein>
    <recommendedName>
        <fullName evidence="9">MARVEL domain-containing protein</fullName>
    </recommendedName>
</protein>
<keyword evidence="6" id="KW-0325">Glycoprotein</keyword>
<evidence type="ECO:0000259" key="9">
    <source>
        <dbReference type="PROSITE" id="PS51225"/>
    </source>
</evidence>